<dbReference type="VEuPathDB" id="FungiDB:BON22_2849"/>
<evidence type="ECO:0000256" key="12">
    <source>
        <dbReference type="RuleBase" id="RU003651"/>
    </source>
</evidence>
<comment type="subcellular location">
    <subcellularLocation>
        <location evidence="1">Mitochondrion inner membrane</location>
        <topology evidence="1">Single-pass membrane protein</topology>
    </subcellularLocation>
</comment>
<keyword evidence="9" id="KW-0496">Mitochondrion</keyword>
<dbReference type="InterPro" id="IPR014851">
    <property type="entry name" value="BCS1_N"/>
</dbReference>
<comment type="catalytic activity">
    <reaction evidence="11">
        <text>ATP + H2O = ADP + phosphate + H(+)</text>
        <dbReference type="Rhea" id="RHEA:13065"/>
        <dbReference type="ChEBI" id="CHEBI:15377"/>
        <dbReference type="ChEBI" id="CHEBI:15378"/>
        <dbReference type="ChEBI" id="CHEBI:30616"/>
        <dbReference type="ChEBI" id="CHEBI:43474"/>
        <dbReference type="ChEBI" id="CHEBI:456216"/>
    </reaction>
    <physiologicalReaction direction="left-to-right" evidence="11">
        <dbReference type="Rhea" id="RHEA:13066"/>
    </physiologicalReaction>
</comment>
<evidence type="ECO:0000256" key="7">
    <source>
        <dbReference type="ARBA" id="ARBA00022840"/>
    </source>
</evidence>
<evidence type="ECO:0000256" key="1">
    <source>
        <dbReference type="ARBA" id="ARBA00004434"/>
    </source>
</evidence>
<dbReference type="GO" id="GO:0005743">
    <property type="term" value="C:mitochondrial inner membrane"/>
    <property type="evidence" value="ECO:0007669"/>
    <property type="project" value="UniProtKB-SubCell"/>
</dbReference>
<keyword evidence="4 12" id="KW-0547">Nucleotide-binding</keyword>
<evidence type="ECO:0000256" key="3">
    <source>
        <dbReference type="ARBA" id="ARBA00022692"/>
    </source>
</evidence>
<name>A0A061B0Z8_CYBFA</name>
<evidence type="ECO:0000256" key="5">
    <source>
        <dbReference type="ARBA" id="ARBA00022792"/>
    </source>
</evidence>
<feature type="compositionally biased region" description="Low complexity" evidence="13">
    <location>
        <begin position="126"/>
        <end position="157"/>
    </location>
</feature>
<dbReference type="AlphaFoldDB" id="A0A061B0Z8"/>
<dbReference type="Pfam" id="PF08740">
    <property type="entry name" value="BCS1_N"/>
    <property type="match status" value="1"/>
</dbReference>
<evidence type="ECO:0000256" key="10">
    <source>
        <dbReference type="ARBA" id="ARBA00023136"/>
    </source>
</evidence>
<keyword evidence="14" id="KW-0732">Signal</keyword>
<dbReference type="Pfam" id="PF25426">
    <property type="entry name" value="AAA_lid_BCS1"/>
    <property type="match status" value="1"/>
</dbReference>
<evidence type="ECO:0000256" key="14">
    <source>
        <dbReference type="SAM" id="SignalP"/>
    </source>
</evidence>
<dbReference type="SMART" id="SM00382">
    <property type="entry name" value="AAA"/>
    <property type="match status" value="1"/>
</dbReference>
<dbReference type="Gene3D" id="3.40.50.300">
    <property type="entry name" value="P-loop containing nucleotide triphosphate hydrolases"/>
    <property type="match status" value="1"/>
</dbReference>
<dbReference type="GO" id="GO:0016887">
    <property type="term" value="F:ATP hydrolysis activity"/>
    <property type="evidence" value="ECO:0007669"/>
    <property type="project" value="InterPro"/>
</dbReference>
<dbReference type="InterPro" id="IPR027417">
    <property type="entry name" value="P-loop_NTPase"/>
</dbReference>
<evidence type="ECO:0000256" key="8">
    <source>
        <dbReference type="ARBA" id="ARBA00022989"/>
    </source>
</evidence>
<keyword evidence="7 12" id="KW-0067">ATP-binding</keyword>
<dbReference type="InterPro" id="IPR003960">
    <property type="entry name" value="ATPase_AAA_CS"/>
</dbReference>
<feature type="signal peptide" evidence="14">
    <location>
        <begin position="1"/>
        <end position="17"/>
    </location>
</feature>
<dbReference type="InterPro" id="IPR003593">
    <property type="entry name" value="AAA+_ATPase"/>
</dbReference>
<keyword evidence="10" id="KW-0472">Membrane</keyword>
<keyword evidence="8" id="KW-1133">Transmembrane helix</keyword>
<organism evidence="17">
    <name type="scientific">Cyberlindnera fabianii</name>
    <name type="common">Yeast</name>
    <name type="synonym">Hansenula fabianii</name>
    <dbReference type="NCBI Taxonomy" id="36022"/>
    <lineage>
        <taxon>Eukaryota</taxon>
        <taxon>Fungi</taxon>
        <taxon>Dikarya</taxon>
        <taxon>Ascomycota</taxon>
        <taxon>Saccharomycotina</taxon>
        <taxon>Saccharomycetes</taxon>
        <taxon>Phaffomycetales</taxon>
        <taxon>Phaffomycetaceae</taxon>
        <taxon>Cyberlindnera</taxon>
    </lineage>
</organism>
<dbReference type="OrthoDB" id="10251412at2759"/>
<evidence type="ECO:0000256" key="9">
    <source>
        <dbReference type="ARBA" id="ARBA00023128"/>
    </source>
</evidence>
<evidence type="ECO:0000256" key="6">
    <source>
        <dbReference type="ARBA" id="ARBA00022801"/>
    </source>
</evidence>
<dbReference type="SMART" id="SM01024">
    <property type="entry name" value="BCS1_N"/>
    <property type="match status" value="1"/>
</dbReference>
<proteinExistence type="inferred from homology"/>
<evidence type="ECO:0000256" key="4">
    <source>
        <dbReference type="ARBA" id="ARBA00022741"/>
    </source>
</evidence>
<dbReference type="GO" id="GO:0034551">
    <property type="term" value="P:mitochondrial respiratory chain complex III assembly"/>
    <property type="evidence" value="ECO:0007669"/>
    <property type="project" value="UniProtKB-ARBA"/>
</dbReference>
<evidence type="ECO:0000256" key="11">
    <source>
        <dbReference type="ARBA" id="ARBA00048778"/>
    </source>
</evidence>
<feature type="domain" description="AAA+ ATPase" evidence="15">
    <location>
        <begin position="395"/>
        <end position="526"/>
    </location>
</feature>
<evidence type="ECO:0000313" key="17">
    <source>
        <dbReference type="EMBL" id="CDR43165.1"/>
    </source>
</evidence>
<evidence type="ECO:0000256" key="2">
    <source>
        <dbReference type="ARBA" id="ARBA00007448"/>
    </source>
</evidence>
<evidence type="ECO:0000259" key="16">
    <source>
        <dbReference type="SMART" id="SM01024"/>
    </source>
</evidence>
<keyword evidence="5" id="KW-0999">Mitochondrion inner membrane</keyword>
<dbReference type="GO" id="GO:0005524">
    <property type="term" value="F:ATP binding"/>
    <property type="evidence" value="ECO:0007669"/>
    <property type="project" value="UniProtKB-KW"/>
</dbReference>
<dbReference type="EMBL" id="LK052896">
    <property type="protein sequence ID" value="CDR43165.1"/>
    <property type="molecule type" value="Genomic_DNA"/>
</dbReference>
<dbReference type="InterPro" id="IPR050747">
    <property type="entry name" value="Mitochondrial_chaperone_BCS1"/>
</dbReference>
<dbReference type="InterPro" id="IPR003959">
    <property type="entry name" value="ATPase_AAA_core"/>
</dbReference>
<protein>
    <submittedName>
        <fullName evidence="17">CYFA0S11e00958g1_1</fullName>
    </submittedName>
</protein>
<feature type="domain" description="BCS1 N-terminal" evidence="16">
    <location>
        <begin position="195"/>
        <end position="364"/>
    </location>
</feature>
<reference evidence="17" key="1">
    <citation type="journal article" date="2014" name="Genome Announc.">
        <title>Genome sequence of the yeast Cyberlindnera fabianii (Hansenula fabianii).</title>
        <authorList>
            <person name="Freel K.C."/>
            <person name="Sarilar V."/>
            <person name="Neuveglise C."/>
            <person name="Devillers H."/>
            <person name="Friedrich A."/>
            <person name="Schacherer J."/>
        </authorList>
    </citation>
    <scope>NUCLEOTIDE SEQUENCE</scope>
    <source>
        <strain evidence="17">YJS4271</strain>
    </source>
</reference>
<sequence>MAKVLQLQMWWMFPVLCEWPCALDQSAQANVTAPPTAPPPGVEGHALSWRARAFGCSINPFGKWQKTVCARLSMMRWKVCSSEIEHEPHSFFCLYLPLTVLHGCYNMMGFFGGSASGSPDTLPNNTSTSTATTSRSIETPTTPSSPAPSTQQPGAPQIDFKKITDTEDGFSGMASNLFEQVIVGNPYFAAGGGLMLLGTGLAVARGAMVRASGFMYRQLLVDLEIPSKDKSYMWFLEWMSQYKHRSSRHLSVETNFIQHDNGAVSTKFSLVPGPGNHLIRYKGAFMLIKRERSGKLLDMTSGTPFETVTLTTLYRDRALFGDLLSEAKTMALKAQEGKTVIYTSWGPEWRPFGQPKKKRTIGSVILDSGIKESILDDVKDFLKSGKWYFDRGIPYRRGYLLYGPPGSGKTSFIQALAGELDYNICILNLSEANLTDDRLNHLMNHIPERSLLLLEDIDAAFNKRDQTDASGFKSGVTFSGLLNALDGVASSEETITFMTTNHPEKLDPAILRPGRVDYRVLVGNATRYQIEQMFLRFYENETAKAKEFVDKAIALDVPISTAQLQGLFVYNKNDPDGALSMVDTLKTPNHVF</sequence>
<comment type="similarity">
    <text evidence="2">Belongs to the AAA ATPase family. BCS1 subfamily.</text>
</comment>
<dbReference type="CDD" id="cd19510">
    <property type="entry name" value="RecA-like_BCS1"/>
    <property type="match status" value="1"/>
</dbReference>
<feature type="chain" id="PRO_5001599028" evidence="14">
    <location>
        <begin position="18"/>
        <end position="592"/>
    </location>
</feature>
<dbReference type="SUPFAM" id="SSF52540">
    <property type="entry name" value="P-loop containing nucleoside triphosphate hydrolases"/>
    <property type="match status" value="1"/>
</dbReference>
<gene>
    <name evidence="17" type="ORF">CYFA0S_11e00958g</name>
</gene>
<feature type="region of interest" description="Disordered" evidence="13">
    <location>
        <begin position="118"/>
        <end position="157"/>
    </location>
</feature>
<evidence type="ECO:0000256" key="13">
    <source>
        <dbReference type="SAM" id="MobiDB-lite"/>
    </source>
</evidence>
<evidence type="ECO:0000259" key="15">
    <source>
        <dbReference type="SMART" id="SM00382"/>
    </source>
</evidence>
<accession>A0A061B0Z8</accession>
<keyword evidence="3" id="KW-0812">Transmembrane</keyword>
<dbReference type="Pfam" id="PF00004">
    <property type="entry name" value="AAA"/>
    <property type="match status" value="1"/>
</dbReference>
<keyword evidence="6" id="KW-0378">Hydrolase</keyword>
<dbReference type="PANTHER" id="PTHR23070">
    <property type="entry name" value="BCS1 AAA-TYPE ATPASE"/>
    <property type="match status" value="1"/>
</dbReference>
<dbReference type="InterPro" id="IPR057495">
    <property type="entry name" value="AAA_lid_BCS1"/>
</dbReference>
<dbReference type="PhylomeDB" id="A0A061B0Z8"/>
<dbReference type="FunFam" id="3.40.50.300:FF:000768">
    <property type="entry name" value="Probable mitochondrial chaperone bcs1"/>
    <property type="match status" value="1"/>
</dbReference>
<dbReference type="PROSITE" id="PS00674">
    <property type="entry name" value="AAA"/>
    <property type="match status" value="1"/>
</dbReference>